<feature type="domain" description="Sugar phosphate transporter" evidence="7">
    <location>
        <begin position="39"/>
        <end position="325"/>
    </location>
</feature>
<feature type="transmembrane region" description="Helical" evidence="6">
    <location>
        <begin position="250"/>
        <end position="272"/>
    </location>
</feature>
<dbReference type="OMA" id="WMVVNTL"/>
<evidence type="ECO:0000256" key="3">
    <source>
        <dbReference type="ARBA" id="ARBA00022989"/>
    </source>
</evidence>
<feature type="transmembrane region" description="Helical" evidence="6">
    <location>
        <begin position="39"/>
        <end position="56"/>
    </location>
</feature>
<evidence type="ECO:0000256" key="4">
    <source>
        <dbReference type="ARBA" id="ARBA00023136"/>
    </source>
</evidence>
<gene>
    <name evidence="8" type="ORF">AMSG_04753</name>
</gene>
<dbReference type="GeneID" id="25564282"/>
<feature type="transmembrane region" description="Helical" evidence="6">
    <location>
        <begin position="99"/>
        <end position="118"/>
    </location>
</feature>
<evidence type="ECO:0000313" key="9">
    <source>
        <dbReference type="Proteomes" id="UP000054408"/>
    </source>
</evidence>
<dbReference type="InterPro" id="IPR050186">
    <property type="entry name" value="TPT_transporter"/>
</dbReference>
<dbReference type="RefSeq" id="XP_013758421.1">
    <property type="nucleotide sequence ID" value="XM_013902967.1"/>
</dbReference>
<feature type="transmembrane region" description="Helical" evidence="6">
    <location>
        <begin position="159"/>
        <end position="178"/>
    </location>
</feature>
<feature type="transmembrane region" description="Helical" evidence="6">
    <location>
        <begin position="68"/>
        <end position="87"/>
    </location>
</feature>
<name>A0A0L0D9T2_THETB</name>
<reference evidence="8 9" key="1">
    <citation type="submission" date="2010-05" db="EMBL/GenBank/DDBJ databases">
        <title>The Genome Sequence of Thecamonas trahens ATCC 50062.</title>
        <authorList>
            <consortium name="The Broad Institute Genome Sequencing Platform"/>
            <person name="Russ C."/>
            <person name="Cuomo C."/>
            <person name="Shea T."/>
            <person name="Young S.K."/>
            <person name="Zeng Q."/>
            <person name="Koehrsen M."/>
            <person name="Haas B."/>
            <person name="Borodovsky M."/>
            <person name="Guigo R."/>
            <person name="Alvarado L."/>
            <person name="Berlin A."/>
            <person name="Bochicchio J."/>
            <person name="Borenstein D."/>
            <person name="Chapman S."/>
            <person name="Chen Z."/>
            <person name="Freedman E."/>
            <person name="Gellesch M."/>
            <person name="Goldberg J."/>
            <person name="Griggs A."/>
            <person name="Gujja S."/>
            <person name="Heilman E."/>
            <person name="Heiman D."/>
            <person name="Hepburn T."/>
            <person name="Howarth C."/>
            <person name="Jen D."/>
            <person name="Larson L."/>
            <person name="Mehta T."/>
            <person name="Park D."/>
            <person name="Pearson M."/>
            <person name="Roberts A."/>
            <person name="Saif S."/>
            <person name="Shenoy N."/>
            <person name="Sisk P."/>
            <person name="Stolte C."/>
            <person name="Sykes S."/>
            <person name="Thomson T."/>
            <person name="Walk T."/>
            <person name="White J."/>
            <person name="Yandava C."/>
            <person name="Burger G."/>
            <person name="Gray M.W."/>
            <person name="Holland P.W.H."/>
            <person name="King N."/>
            <person name="Lang F.B.F."/>
            <person name="Roger A.J."/>
            <person name="Ruiz-Trillo I."/>
            <person name="Lander E."/>
            <person name="Nusbaum C."/>
        </authorList>
    </citation>
    <scope>NUCLEOTIDE SEQUENCE [LARGE SCALE GENOMIC DNA]</scope>
    <source>
        <strain evidence="8 9">ATCC 50062</strain>
    </source>
</reference>
<dbReference type="Pfam" id="PF03151">
    <property type="entry name" value="TPT"/>
    <property type="match status" value="1"/>
</dbReference>
<keyword evidence="2 6" id="KW-0812">Transmembrane</keyword>
<evidence type="ECO:0000256" key="2">
    <source>
        <dbReference type="ARBA" id="ARBA00022692"/>
    </source>
</evidence>
<evidence type="ECO:0000256" key="5">
    <source>
        <dbReference type="SAM" id="MobiDB-lite"/>
    </source>
</evidence>
<dbReference type="eggNOG" id="KOG1441">
    <property type="taxonomic scope" value="Eukaryota"/>
</dbReference>
<protein>
    <submittedName>
        <fullName evidence="8">Drug/Metabolite transporter superfamily protein</fullName>
    </submittedName>
</protein>
<dbReference type="AlphaFoldDB" id="A0A0L0D9T2"/>
<dbReference type="OrthoDB" id="5547497at2759"/>
<dbReference type="PANTHER" id="PTHR11132">
    <property type="entry name" value="SOLUTE CARRIER FAMILY 35"/>
    <property type="match status" value="1"/>
</dbReference>
<evidence type="ECO:0000259" key="7">
    <source>
        <dbReference type="Pfam" id="PF03151"/>
    </source>
</evidence>
<keyword evidence="4 6" id="KW-0472">Membrane</keyword>
<evidence type="ECO:0000256" key="1">
    <source>
        <dbReference type="ARBA" id="ARBA00004141"/>
    </source>
</evidence>
<dbReference type="GO" id="GO:0016020">
    <property type="term" value="C:membrane"/>
    <property type="evidence" value="ECO:0007669"/>
    <property type="project" value="UniProtKB-SubCell"/>
</dbReference>
<dbReference type="Proteomes" id="UP000054408">
    <property type="component" value="Unassembled WGS sequence"/>
</dbReference>
<dbReference type="InterPro" id="IPR004853">
    <property type="entry name" value="Sugar_P_trans_dom"/>
</dbReference>
<feature type="transmembrane region" description="Helical" evidence="6">
    <location>
        <begin position="308"/>
        <end position="328"/>
    </location>
</feature>
<keyword evidence="9" id="KW-1185">Reference proteome</keyword>
<evidence type="ECO:0000256" key="6">
    <source>
        <dbReference type="SAM" id="Phobius"/>
    </source>
</evidence>
<proteinExistence type="predicted"/>
<organism evidence="8 9">
    <name type="scientific">Thecamonas trahens ATCC 50062</name>
    <dbReference type="NCBI Taxonomy" id="461836"/>
    <lineage>
        <taxon>Eukaryota</taxon>
        <taxon>Apusozoa</taxon>
        <taxon>Apusomonadida</taxon>
        <taxon>Apusomonadidae</taxon>
        <taxon>Thecamonas</taxon>
    </lineage>
</organism>
<feature type="transmembrane region" description="Helical" evidence="6">
    <location>
        <begin position="130"/>
        <end position="147"/>
    </location>
</feature>
<accession>A0A0L0D9T2</accession>
<feature type="transmembrane region" description="Helical" evidence="6">
    <location>
        <begin position="284"/>
        <end position="302"/>
    </location>
</feature>
<sequence length="344" mass="36345">MSGSSTGDIESRLGIPSQPKGKMAANTTVAAAPLSPARVALLCLGSIASSVSLILVNKSLMQYFGFRYVFTLTFLHLTVTAVLLRIVANVFGWFELRTLPLNVSLSIAAFGVGSIGLMNLSMYSNSLGTYQLFKLLCVPAILVLKFVKTGETISRKITVALLILLTGVGIATVTDVQISSTGIMYGLAATIATAQFQIYQGSCQSEYGVTSVQATAAITPYQSVLTLLVALMVEVPGEDSVLNFRLTAPAFILIVLSCLGAIAVNLVSFALIGKTSPVTYQVVGHLKTILVLTFGFLFFTQVESAEGAAKNLLGVAVAMAGVILYGHLKIKIANGERDILDNCM</sequence>
<keyword evidence="3 6" id="KW-1133">Transmembrane helix</keyword>
<dbReference type="EMBL" id="GL349452">
    <property type="protein sequence ID" value="KNC49010.1"/>
    <property type="molecule type" value="Genomic_DNA"/>
</dbReference>
<evidence type="ECO:0000313" key="8">
    <source>
        <dbReference type="EMBL" id="KNC49010.1"/>
    </source>
</evidence>
<feature type="region of interest" description="Disordered" evidence="5">
    <location>
        <begin position="1"/>
        <end position="21"/>
    </location>
</feature>
<comment type="subcellular location">
    <subcellularLocation>
        <location evidence="1">Membrane</location>
        <topology evidence="1">Multi-pass membrane protein</topology>
    </subcellularLocation>
</comment>